<evidence type="ECO:0000259" key="8">
    <source>
        <dbReference type="PROSITE" id="PS50157"/>
    </source>
</evidence>
<sequence length="289" mass="32264">ARRTVESAIRTTVISTSSASARERRTRACTSGRVPRWSPSADWCSTTNGRAFLVKKARRLLPELRESDDDDGDDGAGSQLSPTPASSLSTPATVRSRIHRDVATPCYEGICVRVDSNAFLISDGRSKKKTNRQQVALVDIAADNRQAARYACAECGKHYATSSNLSRHRQTHRQIDSNQAKKCAKCGKTYVSMPALSMHLLTHELDHQCDVCGKRFSRPWLLQGHRRSHTGEKPYACSHCGKSFADRSNLRAHMQTHSSHKTYACKRCSKQFALKSYLSKHYESACFKE</sequence>
<keyword evidence="5" id="KW-0539">Nucleus</keyword>
<dbReference type="InterPro" id="IPR050527">
    <property type="entry name" value="Snail/Krueppel_Znf"/>
</dbReference>
<reference evidence="10" key="1">
    <citation type="submission" date="2025-08" db="UniProtKB">
        <authorList>
            <consortium name="RefSeq"/>
        </authorList>
    </citation>
    <scope>IDENTIFICATION</scope>
</reference>
<gene>
    <name evidence="10" type="primary">LOC106818540</name>
</gene>
<feature type="domain" description="C2H2-type" evidence="8">
    <location>
        <begin position="263"/>
        <end position="289"/>
    </location>
</feature>
<dbReference type="PANTHER" id="PTHR24388:SF38">
    <property type="entry name" value="PROTEIN SNAIL"/>
    <property type="match status" value="1"/>
</dbReference>
<evidence type="ECO:0000256" key="4">
    <source>
        <dbReference type="ARBA" id="ARBA00022833"/>
    </source>
</evidence>
<proteinExistence type="predicted"/>
<feature type="compositionally biased region" description="Low complexity" evidence="7">
    <location>
        <begin position="80"/>
        <end position="93"/>
    </location>
</feature>
<feature type="domain" description="C2H2-type" evidence="8">
    <location>
        <begin position="181"/>
        <end position="208"/>
    </location>
</feature>
<keyword evidence="2" id="KW-0677">Repeat</keyword>
<evidence type="ECO:0000256" key="3">
    <source>
        <dbReference type="ARBA" id="ARBA00022771"/>
    </source>
</evidence>
<dbReference type="Gene3D" id="3.30.160.60">
    <property type="entry name" value="Classic Zinc Finger"/>
    <property type="match status" value="4"/>
</dbReference>
<dbReference type="SMART" id="SM00355">
    <property type="entry name" value="ZnF_C2H2"/>
    <property type="match status" value="5"/>
</dbReference>
<dbReference type="PROSITE" id="PS00028">
    <property type="entry name" value="ZINC_FINGER_C2H2_1"/>
    <property type="match status" value="4"/>
</dbReference>
<feature type="domain" description="C2H2-type" evidence="8">
    <location>
        <begin position="235"/>
        <end position="262"/>
    </location>
</feature>
<dbReference type="SUPFAM" id="SSF57667">
    <property type="entry name" value="beta-beta-alpha zinc fingers"/>
    <property type="match status" value="3"/>
</dbReference>
<dbReference type="PROSITE" id="PS50157">
    <property type="entry name" value="ZINC_FINGER_C2H2_2"/>
    <property type="match status" value="5"/>
</dbReference>
<keyword evidence="1" id="KW-0479">Metal-binding</keyword>
<feature type="domain" description="C2H2-type" evidence="8">
    <location>
        <begin position="207"/>
        <end position="234"/>
    </location>
</feature>
<dbReference type="PANTHER" id="PTHR24388">
    <property type="entry name" value="ZINC FINGER PROTEIN"/>
    <property type="match status" value="1"/>
</dbReference>
<dbReference type="InterPro" id="IPR013087">
    <property type="entry name" value="Znf_C2H2_type"/>
</dbReference>
<keyword evidence="3 6" id="KW-0863">Zinc-finger</keyword>
<feature type="region of interest" description="Disordered" evidence="7">
    <location>
        <begin position="64"/>
        <end position="94"/>
    </location>
</feature>
<evidence type="ECO:0000256" key="2">
    <source>
        <dbReference type="ARBA" id="ARBA00022737"/>
    </source>
</evidence>
<dbReference type="Pfam" id="PF00096">
    <property type="entry name" value="zf-C2H2"/>
    <property type="match status" value="4"/>
</dbReference>
<keyword evidence="9" id="KW-1185">Reference proteome</keyword>
<dbReference type="RefSeq" id="XP_014678726.1">
    <property type="nucleotide sequence ID" value="XM_014823240.1"/>
</dbReference>
<name>A0ABM1F2Q5_PRICU</name>
<evidence type="ECO:0000256" key="7">
    <source>
        <dbReference type="SAM" id="MobiDB-lite"/>
    </source>
</evidence>
<evidence type="ECO:0000313" key="9">
    <source>
        <dbReference type="Proteomes" id="UP000695022"/>
    </source>
</evidence>
<evidence type="ECO:0000256" key="5">
    <source>
        <dbReference type="ARBA" id="ARBA00023242"/>
    </source>
</evidence>
<accession>A0ABM1F2Q5</accession>
<dbReference type="InterPro" id="IPR036236">
    <property type="entry name" value="Znf_C2H2_sf"/>
</dbReference>
<organism evidence="9 10">
    <name type="scientific">Priapulus caudatus</name>
    <name type="common">Priapulid worm</name>
    <dbReference type="NCBI Taxonomy" id="37621"/>
    <lineage>
        <taxon>Eukaryota</taxon>
        <taxon>Metazoa</taxon>
        <taxon>Ecdysozoa</taxon>
        <taxon>Scalidophora</taxon>
        <taxon>Priapulida</taxon>
        <taxon>Priapulimorpha</taxon>
        <taxon>Priapulimorphida</taxon>
        <taxon>Priapulidae</taxon>
        <taxon>Priapulus</taxon>
    </lineage>
</organism>
<keyword evidence="4" id="KW-0862">Zinc</keyword>
<protein>
    <submittedName>
        <fullName evidence="10">Transcriptional repressor scratch 1-like</fullName>
    </submittedName>
</protein>
<dbReference type="GeneID" id="106818540"/>
<dbReference type="Proteomes" id="UP000695022">
    <property type="component" value="Unplaced"/>
</dbReference>
<evidence type="ECO:0000256" key="1">
    <source>
        <dbReference type="ARBA" id="ARBA00022723"/>
    </source>
</evidence>
<feature type="domain" description="C2H2-type" evidence="8">
    <location>
        <begin position="150"/>
        <end position="172"/>
    </location>
</feature>
<evidence type="ECO:0000313" key="10">
    <source>
        <dbReference type="RefSeq" id="XP_014678726.1"/>
    </source>
</evidence>
<feature type="non-terminal residue" evidence="10">
    <location>
        <position position="1"/>
    </location>
</feature>
<evidence type="ECO:0000256" key="6">
    <source>
        <dbReference type="PROSITE-ProRule" id="PRU00042"/>
    </source>
</evidence>